<dbReference type="EMBL" id="CAJZBQ010000015">
    <property type="protein sequence ID" value="CAG9316136.1"/>
    <property type="molecule type" value="Genomic_DNA"/>
</dbReference>
<keyword evidence="2" id="KW-0539">Nucleus</keyword>
<dbReference type="AlphaFoldDB" id="A0AAU9J315"/>
<organism evidence="4 5">
    <name type="scientific">Blepharisma stoltei</name>
    <dbReference type="NCBI Taxonomy" id="1481888"/>
    <lineage>
        <taxon>Eukaryota</taxon>
        <taxon>Sar</taxon>
        <taxon>Alveolata</taxon>
        <taxon>Ciliophora</taxon>
        <taxon>Postciliodesmatophora</taxon>
        <taxon>Heterotrichea</taxon>
        <taxon>Heterotrichida</taxon>
        <taxon>Blepharismidae</taxon>
        <taxon>Blepharisma</taxon>
    </lineage>
</organism>
<comment type="caution">
    <text evidence="4">The sequence shown here is derived from an EMBL/GenBank/DDBJ whole genome shotgun (WGS) entry which is preliminary data.</text>
</comment>
<evidence type="ECO:0000259" key="3">
    <source>
        <dbReference type="PROSITE" id="PS51017"/>
    </source>
</evidence>
<dbReference type="GO" id="GO:0005634">
    <property type="term" value="C:nucleus"/>
    <property type="evidence" value="ECO:0007669"/>
    <property type="project" value="UniProtKB-SubCell"/>
</dbReference>
<comment type="subcellular location">
    <subcellularLocation>
        <location evidence="1">Nucleus</location>
    </subcellularLocation>
</comment>
<name>A0AAU9J315_9CILI</name>
<dbReference type="Pfam" id="PF06203">
    <property type="entry name" value="CCT"/>
    <property type="match status" value="1"/>
</dbReference>
<proteinExistence type="predicted"/>
<dbReference type="InterPro" id="IPR010402">
    <property type="entry name" value="CCT_domain"/>
</dbReference>
<dbReference type="InterPro" id="IPR045281">
    <property type="entry name" value="CONSTANS-like"/>
</dbReference>
<dbReference type="PANTHER" id="PTHR31319">
    <property type="entry name" value="ZINC FINGER PROTEIN CONSTANS-LIKE 4"/>
    <property type="match status" value="1"/>
</dbReference>
<dbReference type="PANTHER" id="PTHR31319:SF77">
    <property type="entry name" value="ZINC FINGER PROTEIN CONSTANS-LIKE 4"/>
    <property type="match status" value="1"/>
</dbReference>
<reference evidence="4" key="1">
    <citation type="submission" date="2021-09" db="EMBL/GenBank/DDBJ databases">
        <authorList>
            <consortium name="AG Swart"/>
            <person name="Singh M."/>
            <person name="Singh A."/>
            <person name="Seah K."/>
            <person name="Emmerich C."/>
        </authorList>
    </citation>
    <scope>NUCLEOTIDE SEQUENCE</scope>
    <source>
        <strain evidence="4">ATCC30299</strain>
    </source>
</reference>
<gene>
    <name evidence="4" type="ORF">BSTOLATCC_MIC15576</name>
</gene>
<evidence type="ECO:0000256" key="2">
    <source>
        <dbReference type="ARBA" id="ARBA00023242"/>
    </source>
</evidence>
<protein>
    <recommendedName>
        <fullName evidence="3">CCT domain-containing protein</fullName>
    </recommendedName>
</protein>
<evidence type="ECO:0000313" key="4">
    <source>
        <dbReference type="EMBL" id="CAG9316136.1"/>
    </source>
</evidence>
<dbReference type="PROSITE" id="PS51017">
    <property type="entry name" value="CCT"/>
    <property type="match status" value="1"/>
</dbReference>
<keyword evidence="5" id="KW-1185">Reference proteome</keyword>
<sequence>MLENSDESFFMDSINQFELNVDFDYKDRTGRKFSFVDLLTAPIGIPELPNFDLKFFDSEDINLLEFSSPKNGLDAILTPIEYENFPMCSIESHKKKKISKPSKNIVNVEKPLEANPNTIIGTITLEERRKKILRYLEKRNHRTWKKRIAYDCRKKVADNRLRIKGRFVKLDEAIAILGVDHQAVQAFLAQEKRLSNGN</sequence>
<feature type="domain" description="CCT" evidence="3">
    <location>
        <begin position="128"/>
        <end position="170"/>
    </location>
</feature>
<dbReference type="Proteomes" id="UP001162131">
    <property type="component" value="Unassembled WGS sequence"/>
</dbReference>
<evidence type="ECO:0000313" key="5">
    <source>
        <dbReference type="Proteomes" id="UP001162131"/>
    </source>
</evidence>
<evidence type="ECO:0000256" key="1">
    <source>
        <dbReference type="ARBA" id="ARBA00004123"/>
    </source>
</evidence>
<accession>A0AAU9J315</accession>